<evidence type="ECO:0000313" key="2">
    <source>
        <dbReference type="Proteomes" id="UP000533905"/>
    </source>
</evidence>
<sequence>MSQLAASLAQAPEACGATGVPSSGRSAPALRAEMLRIGGFHGNMHAIAAHAMAQLRAIGFRLPLGLYRTDSLIGAVLMFGLDPAAHGWEPRRIVVNPEATWDVPGLADLTIKNITGQFKRRFRQAQGDLENRAAREHLAVRSLPIHLMPKTVRELVLSWIETHPDQARQLYMQNPLCLHAARKMRAPQDWSAAEHAPELLYGAEGTTKAAAAG</sequence>
<dbReference type="EMBL" id="JABAIV010000004">
    <property type="protein sequence ID" value="NNG24230.1"/>
    <property type="molecule type" value="Genomic_DNA"/>
</dbReference>
<name>A0A7Y2K091_9BURK</name>
<proteinExistence type="predicted"/>
<protein>
    <submittedName>
        <fullName evidence="1">Uncharacterized protein</fullName>
    </submittedName>
</protein>
<dbReference type="RefSeq" id="WP_171085618.1">
    <property type="nucleotide sequence ID" value="NZ_JABAIV010000004.1"/>
</dbReference>
<reference evidence="1 2" key="1">
    <citation type="submission" date="2020-04" db="EMBL/GenBank/DDBJ databases">
        <title>Massilia sp. nov., a cold adapted bacteria isolated from Arctic soil.</title>
        <authorList>
            <person name="Son J."/>
            <person name="Ka J.-O."/>
        </authorList>
    </citation>
    <scope>NUCLEOTIDE SEQUENCE [LARGE SCALE GENOMIC DNA]</scope>
    <source>
        <strain evidence="1 2">ML15P13</strain>
    </source>
</reference>
<keyword evidence="2" id="KW-1185">Reference proteome</keyword>
<evidence type="ECO:0000313" key="1">
    <source>
        <dbReference type="EMBL" id="NNG24230.1"/>
    </source>
</evidence>
<dbReference type="Proteomes" id="UP000533905">
    <property type="component" value="Unassembled WGS sequence"/>
</dbReference>
<comment type="caution">
    <text evidence="1">The sequence shown here is derived from an EMBL/GenBank/DDBJ whole genome shotgun (WGS) entry which is preliminary data.</text>
</comment>
<organism evidence="1 2">
    <name type="scientific">Telluria aromaticivorans</name>
    <dbReference type="NCBI Taxonomy" id="2725995"/>
    <lineage>
        <taxon>Bacteria</taxon>
        <taxon>Pseudomonadati</taxon>
        <taxon>Pseudomonadota</taxon>
        <taxon>Betaproteobacteria</taxon>
        <taxon>Burkholderiales</taxon>
        <taxon>Oxalobacteraceae</taxon>
        <taxon>Telluria group</taxon>
        <taxon>Telluria</taxon>
    </lineage>
</organism>
<dbReference type="AlphaFoldDB" id="A0A7Y2K091"/>
<gene>
    <name evidence="1" type="ORF">HGB41_14635</name>
</gene>
<accession>A0A7Y2K091</accession>